<dbReference type="GO" id="GO:0046872">
    <property type="term" value="F:metal ion binding"/>
    <property type="evidence" value="ECO:0007669"/>
    <property type="project" value="UniProtKB-UniRule"/>
</dbReference>
<evidence type="ECO:0000256" key="3">
    <source>
        <dbReference type="ARBA" id="ARBA00022670"/>
    </source>
</evidence>
<feature type="binding site" evidence="8">
    <location>
        <position position="207"/>
    </location>
    <ligand>
        <name>Zn(2+)</name>
        <dbReference type="ChEBI" id="CHEBI:29105"/>
        <label>2</label>
    </ligand>
</feature>
<dbReference type="SUPFAM" id="SSF101821">
    <property type="entry name" value="Aminopeptidase/glucanase lid domain"/>
    <property type="match status" value="1"/>
</dbReference>
<evidence type="ECO:0000256" key="4">
    <source>
        <dbReference type="ARBA" id="ARBA00022723"/>
    </source>
</evidence>
<evidence type="ECO:0008006" key="11">
    <source>
        <dbReference type="Google" id="ProtNLM"/>
    </source>
</evidence>
<keyword evidence="2" id="KW-0031">Aminopeptidase</keyword>
<evidence type="ECO:0000313" key="9">
    <source>
        <dbReference type="EMBL" id="EOL44658.1"/>
    </source>
</evidence>
<evidence type="ECO:0000256" key="1">
    <source>
        <dbReference type="ARBA" id="ARBA00006272"/>
    </source>
</evidence>
<dbReference type="GO" id="GO:0004177">
    <property type="term" value="F:aminopeptidase activity"/>
    <property type="evidence" value="ECO:0007669"/>
    <property type="project" value="UniProtKB-UniRule"/>
</dbReference>
<keyword evidence="3" id="KW-0645">Protease</keyword>
<evidence type="ECO:0000256" key="6">
    <source>
        <dbReference type="PIRNR" id="PIRNR001123"/>
    </source>
</evidence>
<organism evidence="9 10">
    <name type="scientific">Enterococcus phoeniculicola ATCC BAA-412</name>
    <dbReference type="NCBI Taxonomy" id="1158610"/>
    <lineage>
        <taxon>Bacteria</taxon>
        <taxon>Bacillati</taxon>
        <taxon>Bacillota</taxon>
        <taxon>Bacilli</taxon>
        <taxon>Lactobacillales</taxon>
        <taxon>Enterococcaceae</taxon>
        <taxon>Enterococcus</taxon>
    </lineage>
</organism>
<evidence type="ECO:0000256" key="2">
    <source>
        <dbReference type="ARBA" id="ARBA00022438"/>
    </source>
</evidence>
<sequence>MDVKGKIMELSTLDGISGREDSVGLALSKMISQDNQKDAFKNYYYGNLKTTKKKVAIYSHLDEVGFFVKSIDESGFIYFQEIGGWWGHVILGQKVRITARANKQVYKGVVGTLPEGSVMDEHVVPISKMYIDLGVINREEVVELGIQIGDMITPDTKAEETQNGQFIMGKALDNRVGCGIMAEVLNTIQDKTYENLEVIGVATAQEEAGTRGSKIAAKVVKGDINLIIDVANGKDTPRASTSKTRILGKGPGICLYDKTALANIELADFLQKTAEKNGISYQFDQFAGGGTDAGSIQLYEGNPTIVLSIPVRYCHSWHSLVSIGDCEKLVTLICCFLEELDKEKELENGQF</sequence>
<feature type="binding site" evidence="8">
    <location>
        <position position="173"/>
    </location>
    <ligand>
        <name>Zn(2+)</name>
        <dbReference type="ChEBI" id="CHEBI:29105"/>
        <label>2</label>
    </ligand>
</feature>
<comment type="similarity">
    <text evidence="1 6">Belongs to the peptidase M42 family.</text>
</comment>
<feature type="active site" description="Proton acceptor" evidence="7">
    <location>
        <position position="206"/>
    </location>
</feature>
<dbReference type="Gene3D" id="2.40.30.40">
    <property type="entry name" value="Peptidase M42, domain 2"/>
    <property type="match status" value="1"/>
</dbReference>
<dbReference type="Proteomes" id="UP000013785">
    <property type="component" value="Unassembled WGS sequence"/>
</dbReference>
<name>R3TU03_9ENTE</name>
<dbReference type="PANTHER" id="PTHR32481">
    <property type="entry name" value="AMINOPEPTIDASE"/>
    <property type="match status" value="1"/>
</dbReference>
<dbReference type="InterPro" id="IPR008007">
    <property type="entry name" value="Peptidase_M42"/>
</dbReference>
<dbReference type="HOGENOM" id="CLU_047249_0_2_9"/>
<dbReference type="GO" id="GO:0006508">
    <property type="term" value="P:proteolysis"/>
    <property type="evidence" value="ECO:0007669"/>
    <property type="project" value="UniProtKB-KW"/>
</dbReference>
<evidence type="ECO:0000256" key="8">
    <source>
        <dbReference type="PIRSR" id="PIRSR001123-2"/>
    </source>
</evidence>
<dbReference type="Gene3D" id="3.40.630.10">
    <property type="entry name" value="Zn peptidases"/>
    <property type="match status" value="1"/>
</dbReference>
<comment type="caution">
    <text evidence="9">The sequence shown here is derived from an EMBL/GenBank/DDBJ whole genome shotgun (WGS) entry which is preliminary data.</text>
</comment>
<keyword evidence="4 8" id="KW-0479">Metal-binding</keyword>
<protein>
    <recommendedName>
        <fullName evidence="11">M42 glutamyl aminopeptidase</fullName>
    </recommendedName>
</protein>
<accession>R3TU03</accession>
<dbReference type="SUPFAM" id="SSF53187">
    <property type="entry name" value="Zn-dependent exopeptidases"/>
    <property type="match status" value="1"/>
</dbReference>
<evidence type="ECO:0000256" key="5">
    <source>
        <dbReference type="ARBA" id="ARBA00022801"/>
    </source>
</evidence>
<keyword evidence="10" id="KW-1185">Reference proteome</keyword>
<feature type="binding site" evidence="8">
    <location>
        <position position="173"/>
    </location>
    <ligand>
        <name>Zn(2+)</name>
        <dbReference type="ChEBI" id="CHEBI:29105"/>
        <label>1</label>
    </ligand>
</feature>
<feature type="binding site" evidence="8">
    <location>
        <position position="229"/>
    </location>
    <ligand>
        <name>Zn(2+)</name>
        <dbReference type="ChEBI" id="CHEBI:29105"/>
        <label>1</label>
    </ligand>
</feature>
<dbReference type="STRING" id="154621.RV11_GL002405"/>
<comment type="cofactor">
    <cofactor evidence="8">
        <name>a divalent metal cation</name>
        <dbReference type="ChEBI" id="CHEBI:60240"/>
    </cofactor>
    <text evidence="8">Binds 2 divalent metal cations per subunit.</text>
</comment>
<dbReference type="AlphaFoldDB" id="R3TU03"/>
<dbReference type="eggNOG" id="COG1363">
    <property type="taxonomic scope" value="Bacteria"/>
</dbReference>
<dbReference type="PATRIC" id="fig|1158610.3.peg.1458"/>
<dbReference type="EMBL" id="AJAT01000013">
    <property type="protein sequence ID" value="EOL44658.1"/>
    <property type="molecule type" value="Genomic_DNA"/>
</dbReference>
<feature type="binding site" evidence="8">
    <location>
        <position position="60"/>
    </location>
    <ligand>
        <name>Zn(2+)</name>
        <dbReference type="ChEBI" id="CHEBI:29105"/>
        <label>1</label>
    </ligand>
</feature>
<dbReference type="PANTHER" id="PTHR32481:SF0">
    <property type="entry name" value="AMINOPEPTIDASE YPDE-RELATED"/>
    <property type="match status" value="1"/>
</dbReference>
<dbReference type="InterPro" id="IPR051464">
    <property type="entry name" value="Peptidase_M42_aminopept"/>
</dbReference>
<keyword evidence="5" id="KW-0378">Hydrolase</keyword>
<dbReference type="PIRSF" id="PIRSF001123">
    <property type="entry name" value="PepA_GA"/>
    <property type="match status" value="1"/>
</dbReference>
<gene>
    <name evidence="9" type="ORF">UC3_01475</name>
</gene>
<proteinExistence type="inferred from homology"/>
<reference evidence="9 10" key="1">
    <citation type="submission" date="2013-02" db="EMBL/GenBank/DDBJ databases">
        <title>The Genome Sequence of Enterococcus phoeniculicola BAA-412.</title>
        <authorList>
            <consortium name="The Broad Institute Genome Sequencing Platform"/>
            <consortium name="The Broad Institute Genome Sequencing Center for Infectious Disease"/>
            <person name="Earl A.M."/>
            <person name="Gilmore M.S."/>
            <person name="Lebreton F."/>
            <person name="Walker B."/>
            <person name="Young S.K."/>
            <person name="Zeng Q."/>
            <person name="Gargeya S."/>
            <person name="Fitzgerald M."/>
            <person name="Haas B."/>
            <person name="Abouelleil A."/>
            <person name="Alvarado L."/>
            <person name="Arachchi H.M."/>
            <person name="Berlin A.M."/>
            <person name="Chapman S.B."/>
            <person name="Dewar J."/>
            <person name="Goldberg J."/>
            <person name="Griggs A."/>
            <person name="Gujja S."/>
            <person name="Hansen M."/>
            <person name="Howarth C."/>
            <person name="Imamovic A."/>
            <person name="Larimer J."/>
            <person name="McCowan C."/>
            <person name="Murphy C."/>
            <person name="Neiman D."/>
            <person name="Pearson M."/>
            <person name="Priest M."/>
            <person name="Roberts A."/>
            <person name="Saif S."/>
            <person name="Shea T."/>
            <person name="Sisk P."/>
            <person name="Sykes S."/>
            <person name="Wortman J."/>
            <person name="Nusbaum C."/>
            <person name="Birren B."/>
        </authorList>
    </citation>
    <scope>NUCLEOTIDE SEQUENCE [LARGE SCALE GENOMIC DNA]</scope>
    <source>
        <strain evidence="9 10">ATCC BAA-412</strain>
    </source>
</reference>
<dbReference type="Pfam" id="PF05343">
    <property type="entry name" value="Peptidase_M42"/>
    <property type="match status" value="1"/>
</dbReference>
<dbReference type="RefSeq" id="WP_010768138.1">
    <property type="nucleotide sequence ID" value="NZ_ASWE01000003.1"/>
</dbReference>
<dbReference type="InterPro" id="IPR023367">
    <property type="entry name" value="Peptidase_M42_dom2"/>
</dbReference>
<evidence type="ECO:0000313" key="10">
    <source>
        <dbReference type="Proteomes" id="UP000013785"/>
    </source>
</evidence>
<dbReference type="OrthoDB" id="9772053at2"/>
<feature type="binding site" evidence="8">
    <location>
        <position position="315"/>
    </location>
    <ligand>
        <name>Zn(2+)</name>
        <dbReference type="ChEBI" id="CHEBI:29105"/>
        <label>2</label>
    </ligand>
</feature>
<evidence type="ECO:0000256" key="7">
    <source>
        <dbReference type="PIRSR" id="PIRSR001123-1"/>
    </source>
</evidence>